<proteinExistence type="predicted"/>
<dbReference type="Proteomes" id="UP000076842">
    <property type="component" value="Unassembled WGS sequence"/>
</dbReference>
<evidence type="ECO:0000313" key="3">
    <source>
        <dbReference type="Proteomes" id="UP000076842"/>
    </source>
</evidence>
<keyword evidence="3" id="KW-1185">Reference proteome</keyword>
<reference evidence="2 3" key="1">
    <citation type="journal article" date="2016" name="Mol. Biol. Evol.">
        <title>Comparative Genomics of Early-Diverging Mushroom-Forming Fungi Provides Insights into the Origins of Lignocellulose Decay Capabilities.</title>
        <authorList>
            <person name="Nagy L.G."/>
            <person name="Riley R."/>
            <person name="Tritt A."/>
            <person name="Adam C."/>
            <person name="Daum C."/>
            <person name="Floudas D."/>
            <person name="Sun H."/>
            <person name="Yadav J.S."/>
            <person name="Pangilinan J."/>
            <person name="Larsson K.H."/>
            <person name="Matsuura K."/>
            <person name="Barry K."/>
            <person name="Labutti K."/>
            <person name="Kuo R."/>
            <person name="Ohm R.A."/>
            <person name="Bhattacharya S.S."/>
            <person name="Shirouzu T."/>
            <person name="Yoshinaga Y."/>
            <person name="Martin F.M."/>
            <person name="Grigoriev I.V."/>
            <person name="Hibbett D.S."/>
        </authorList>
    </citation>
    <scope>NUCLEOTIDE SEQUENCE [LARGE SCALE GENOMIC DNA]</scope>
    <source>
        <strain evidence="2 3">HHB12733</strain>
    </source>
</reference>
<dbReference type="EMBL" id="KV423941">
    <property type="protein sequence ID" value="KZT59392.1"/>
    <property type="molecule type" value="Genomic_DNA"/>
</dbReference>
<accession>A0A165HJW8</accession>
<evidence type="ECO:0000313" key="2">
    <source>
        <dbReference type="EMBL" id="KZT59392.1"/>
    </source>
</evidence>
<evidence type="ECO:0000256" key="1">
    <source>
        <dbReference type="SAM" id="MobiDB-lite"/>
    </source>
</evidence>
<feature type="compositionally biased region" description="Low complexity" evidence="1">
    <location>
        <begin position="131"/>
        <end position="142"/>
    </location>
</feature>
<dbReference type="AlphaFoldDB" id="A0A165HJW8"/>
<feature type="region of interest" description="Disordered" evidence="1">
    <location>
        <begin position="105"/>
        <end position="150"/>
    </location>
</feature>
<organism evidence="2 3">
    <name type="scientific">Calocera cornea HHB12733</name>
    <dbReference type="NCBI Taxonomy" id="1353952"/>
    <lineage>
        <taxon>Eukaryota</taxon>
        <taxon>Fungi</taxon>
        <taxon>Dikarya</taxon>
        <taxon>Basidiomycota</taxon>
        <taxon>Agaricomycotina</taxon>
        <taxon>Dacrymycetes</taxon>
        <taxon>Dacrymycetales</taxon>
        <taxon>Dacrymycetaceae</taxon>
        <taxon>Calocera</taxon>
    </lineage>
</organism>
<dbReference type="InParanoid" id="A0A165HJW8"/>
<feature type="compositionally biased region" description="Low complexity" evidence="1">
    <location>
        <begin position="114"/>
        <end position="123"/>
    </location>
</feature>
<name>A0A165HJW8_9BASI</name>
<gene>
    <name evidence="2" type="ORF">CALCODRAFT_195965</name>
</gene>
<protein>
    <submittedName>
        <fullName evidence="2">Uncharacterized protein</fullName>
    </submittedName>
</protein>
<sequence length="150" mass="16285">MLARSFIACDPSRLLRVGPLLWMLDGAVHYNPSVDECQEFRAGMGVPRQGFLAGLGCACWASVAPRVFRRTRAGAVRWMGLRPGCDALVPRPALAHTHAHLSLLPPLAHPHPTAPSTHVTPRPYTSPTPPSRSSSSFTPQPRYIAHSLPP</sequence>